<dbReference type="EMBL" id="AP022557">
    <property type="protein sequence ID" value="BBW96921.1"/>
    <property type="molecule type" value="Genomic_DNA"/>
</dbReference>
<dbReference type="AlphaFoldDB" id="A0A679FYW5"/>
<sequence>MDYQSIKITTKSKSISIHHGFREFIYNGKSIHELSCELGLNWSSVERWRQVHGLPKHSDKEKIIKQYGLEVWTNIMKKERYSASNRRNAEKIKGKSYEEIYGSNKATEIKNRISFANRGIKRSKVFRGNLSDRQKGHKNSNWKGGFYSGNAYKEIDRVYIKEYVLDTWNKYFIMEKNYTCESCGITTITCNGHHILSFTKIFEAVCFYLGKRNQLNTLSVIKEMHLFHKRNYRQIYKCLCPSCHRNIHKQQNYQVRVNEENQLIHLLTPYFSDPEPSLRRQEVAPFEEGAETIEITSE</sequence>
<proteinExistence type="predicted"/>
<reference evidence="2" key="1">
    <citation type="journal article" date="2020" name="Microbiol. Resour. Announc.">
        <title>Complete Genome Sequence of Geobacillus sp. Strain E55-1, Isolated from Mine Geyser in Japan.</title>
        <authorList>
            <person name="Miyazaki K."/>
            <person name="Hase E."/>
            <person name="Tokito N."/>
        </authorList>
    </citation>
    <scope>NUCLEOTIDE SEQUENCE [LARGE SCALE GENOMIC DNA]</scope>
    <source>
        <strain evidence="2">E55-1</strain>
    </source>
</reference>
<organism evidence="1 2">
    <name type="scientific">Geobacillus subterraneus</name>
    <dbReference type="NCBI Taxonomy" id="129338"/>
    <lineage>
        <taxon>Bacteria</taxon>
        <taxon>Bacillati</taxon>
        <taxon>Bacillota</taxon>
        <taxon>Bacilli</taxon>
        <taxon>Bacillales</taxon>
        <taxon>Anoxybacillaceae</taxon>
        <taxon>Geobacillus</taxon>
    </lineage>
</organism>
<evidence type="ECO:0000313" key="1">
    <source>
        <dbReference type="EMBL" id="BBW96921.1"/>
    </source>
</evidence>
<evidence type="ECO:0000313" key="2">
    <source>
        <dbReference type="Proteomes" id="UP000501421"/>
    </source>
</evidence>
<dbReference type="RefSeq" id="WP_172418595.1">
    <property type="nucleotide sequence ID" value="NZ_AP022557.1"/>
</dbReference>
<accession>A0A679FYW5</accession>
<name>A0A679FYW5_9BACL</name>
<keyword evidence="2" id="KW-1185">Reference proteome</keyword>
<protein>
    <submittedName>
        <fullName evidence="1">Uncharacterized protein</fullName>
    </submittedName>
</protein>
<gene>
    <name evidence="1" type="ORF">GsuE55_17540</name>
</gene>
<dbReference type="Proteomes" id="UP000501421">
    <property type="component" value="Chromosome"/>
</dbReference>